<evidence type="ECO:0000313" key="1">
    <source>
        <dbReference type="Proteomes" id="UP000887579"/>
    </source>
</evidence>
<evidence type="ECO:0000313" key="2">
    <source>
        <dbReference type="WBParaSite" id="ES5_v2.g22955.t1"/>
    </source>
</evidence>
<sequence length="91" mass="10712">MKFWKIETEFDPISLCKFLKENLDADSNLVFSFAFASRQLELQLLPRENLDADSNLVFSFAFASHQLELQLLPRVKKLINAWETNKPKYLF</sequence>
<reference evidence="2" key="1">
    <citation type="submission" date="2022-11" db="UniProtKB">
        <authorList>
            <consortium name="WormBaseParasite"/>
        </authorList>
    </citation>
    <scope>IDENTIFICATION</scope>
</reference>
<name>A0AC34G0T9_9BILA</name>
<organism evidence="1 2">
    <name type="scientific">Panagrolaimus sp. ES5</name>
    <dbReference type="NCBI Taxonomy" id="591445"/>
    <lineage>
        <taxon>Eukaryota</taxon>
        <taxon>Metazoa</taxon>
        <taxon>Ecdysozoa</taxon>
        <taxon>Nematoda</taxon>
        <taxon>Chromadorea</taxon>
        <taxon>Rhabditida</taxon>
        <taxon>Tylenchina</taxon>
        <taxon>Panagrolaimomorpha</taxon>
        <taxon>Panagrolaimoidea</taxon>
        <taxon>Panagrolaimidae</taxon>
        <taxon>Panagrolaimus</taxon>
    </lineage>
</organism>
<proteinExistence type="predicted"/>
<dbReference type="WBParaSite" id="ES5_v2.g22955.t1">
    <property type="protein sequence ID" value="ES5_v2.g22955.t1"/>
    <property type="gene ID" value="ES5_v2.g22955"/>
</dbReference>
<accession>A0AC34G0T9</accession>
<dbReference type="Proteomes" id="UP000887579">
    <property type="component" value="Unplaced"/>
</dbReference>
<protein>
    <submittedName>
        <fullName evidence="2">Uncharacterized protein</fullName>
    </submittedName>
</protein>